<reference evidence="3 4" key="1">
    <citation type="submission" date="2014-07" db="EMBL/GenBank/DDBJ databases">
        <title>Draft Genome Sequence of Gephyronic Acid Producer, Cystobacter violaceus Strain Cb vi76.</title>
        <authorList>
            <person name="Stevens D.C."/>
            <person name="Young J."/>
            <person name="Carmichael R."/>
            <person name="Tan J."/>
            <person name="Taylor R.E."/>
        </authorList>
    </citation>
    <scope>NUCLEOTIDE SEQUENCE [LARGE SCALE GENOMIC DNA]</scope>
    <source>
        <strain evidence="3 4">Cb vi76</strain>
    </source>
</reference>
<accession>A0A084SVV5</accession>
<name>A0A084SVV5_9BACT</name>
<feature type="compositionally biased region" description="Polar residues" evidence="1">
    <location>
        <begin position="241"/>
        <end position="250"/>
    </location>
</feature>
<feature type="region of interest" description="Disordered" evidence="1">
    <location>
        <begin position="230"/>
        <end position="250"/>
    </location>
</feature>
<keyword evidence="2" id="KW-0812">Transmembrane</keyword>
<protein>
    <submittedName>
        <fullName evidence="3">Uncharacterized protein</fullName>
    </submittedName>
</protein>
<evidence type="ECO:0000256" key="2">
    <source>
        <dbReference type="SAM" id="Phobius"/>
    </source>
</evidence>
<dbReference type="Proteomes" id="UP000028547">
    <property type="component" value="Unassembled WGS sequence"/>
</dbReference>
<evidence type="ECO:0000313" key="4">
    <source>
        <dbReference type="Proteomes" id="UP000028547"/>
    </source>
</evidence>
<evidence type="ECO:0000256" key="1">
    <source>
        <dbReference type="SAM" id="MobiDB-lite"/>
    </source>
</evidence>
<comment type="caution">
    <text evidence="3">The sequence shown here is derived from an EMBL/GenBank/DDBJ whole genome shotgun (WGS) entry which is preliminary data.</text>
</comment>
<feature type="transmembrane region" description="Helical" evidence="2">
    <location>
        <begin position="7"/>
        <end position="30"/>
    </location>
</feature>
<dbReference type="EMBL" id="JPMI01000089">
    <property type="protein sequence ID" value="KFA92590.1"/>
    <property type="molecule type" value="Genomic_DNA"/>
</dbReference>
<organism evidence="3 4">
    <name type="scientific">Archangium violaceum Cb vi76</name>
    <dbReference type="NCBI Taxonomy" id="1406225"/>
    <lineage>
        <taxon>Bacteria</taxon>
        <taxon>Pseudomonadati</taxon>
        <taxon>Myxococcota</taxon>
        <taxon>Myxococcia</taxon>
        <taxon>Myxococcales</taxon>
        <taxon>Cystobacterineae</taxon>
        <taxon>Archangiaceae</taxon>
        <taxon>Archangium</taxon>
    </lineage>
</organism>
<evidence type="ECO:0000313" key="3">
    <source>
        <dbReference type="EMBL" id="KFA92590.1"/>
    </source>
</evidence>
<keyword evidence="2" id="KW-1133">Transmembrane helix</keyword>
<proteinExistence type="predicted"/>
<gene>
    <name evidence="3" type="ORF">Q664_14570</name>
</gene>
<keyword evidence="2" id="KW-0472">Membrane</keyword>
<dbReference type="AlphaFoldDB" id="A0A084SVV5"/>
<sequence length="250" mass="26306">MPTTRGLFEYVTCWSYAGGIMITAVLLALLCSSPDSASQALPPGALGAPPRADESPTAWACTVETLRAGRECIFEADVSSSTDVQAQAAGNVRTLKDIGHALCTQASKPPTGVTTDKNLVSQCERKFSDAAEDHCGLDGKTPIIDAKGRFAPAARACYRQLSQVLQDTTMMATVASACCQCAQKRNCPGTGERCYENVSRQEMGASVLACLSNQCGEACSLVMPASQATSGEVRPVRQQARRSSQLSGSL</sequence>